<proteinExistence type="predicted"/>
<organism evidence="2 3">
    <name type="scientific">Antrihabitans cavernicola</name>
    <dbReference type="NCBI Taxonomy" id="2495913"/>
    <lineage>
        <taxon>Bacteria</taxon>
        <taxon>Bacillati</taxon>
        <taxon>Actinomycetota</taxon>
        <taxon>Actinomycetes</taxon>
        <taxon>Mycobacteriales</taxon>
        <taxon>Nocardiaceae</taxon>
        <taxon>Antrihabitans</taxon>
    </lineage>
</organism>
<keyword evidence="1" id="KW-0812">Transmembrane</keyword>
<gene>
    <name evidence="2" type="ORF">FOY51_12285</name>
</gene>
<reference evidence="2 3" key="1">
    <citation type="submission" date="2019-07" db="EMBL/GenBank/DDBJ databases">
        <title>Rhodococcus cavernicolus sp. nov., isolated from a cave.</title>
        <authorList>
            <person name="Lee S.D."/>
        </authorList>
    </citation>
    <scope>NUCLEOTIDE SEQUENCE [LARGE SCALE GENOMIC DNA]</scope>
    <source>
        <strain evidence="2 3">C1-24</strain>
    </source>
</reference>
<feature type="transmembrane region" description="Helical" evidence="1">
    <location>
        <begin position="59"/>
        <end position="80"/>
    </location>
</feature>
<dbReference type="EMBL" id="VLNY01000005">
    <property type="protein sequence ID" value="KAA0022482.1"/>
    <property type="molecule type" value="Genomic_DNA"/>
</dbReference>
<dbReference type="AlphaFoldDB" id="A0A5A7SBF2"/>
<feature type="transmembrane region" description="Helical" evidence="1">
    <location>
        <begin position="92"/>
        <end position="116"/>
    </location>
</feature>
<accession>A0A5A7SBF2</accession>
<keyword evidence="1" id="KW-1133">Transmembrane helix</keyword>
<sequence>MARAMPRRFDNFLGVGVIALIVVGIVLGSRGDASYDAAADRMNGLPCHSVVQQPTSQFVYNWLQVVVAALAVVVALLYLIRSMRTPQVGAGISRALGVVLLVAALAYFGFTALVLYDTYFDTQPLRKQCY</sequence>
<evidence type="ECO:0000313" key="2">
    <source>
        <dbReference type="EMBL" id="KAA0022482.1"/>
    </source>
</evidence>
<dbReference type="Proteomes" id="UP000322244">
    <property type="component" value="Unassembled WGS sequence"/>
</dbReference>
<comment type="caution">
    <text evidence="2">The sequence shown here is derived from an EMBL/GenBank/DDBJ whole genome shotgun (WGS) entry which is preliminary data.</text>
</comment>
<name>A0A5A7SBF2_9NOCA</name>
<evidence type="ECO:0000256" key="1">
    <source>
        <dbReference type="SAM" id="Phobius"/>
    </source>
</evidence>
<protein>
    <submittedName>
        <fullName evidence="2">Uncharacterized protein</fullName>
    </submittedName>
</protein>
<keyword evidence="1" id="KW-0472">Membrane</keyword>
<keyword evidence="3" id="KW-1185">Reference proteome</keyword>
<evidence type="ECO:0000313" key="3">
    <source>
        <dbReference type="Proteomes" id="UP000322244"/>
    </source>
</evidence>
<dbReference type="RefSeq" id="WP_149430538.1">
    <property type="nucleotide sequence ID" value="NZ_VLNY01000005.1"/>
</dbReference>